<comment type="cofactor">
    <cofactor evidence="19 21">
        <name>heme c</name>
        <dbReference type="ChEBI" id="CHEBI:61717"/>
    </cofactor>
    <text evidence="19 21">Binds 2 heme C groups per subunit.</text>
</comment>
<protein>
    <recommendedName>
        <fullName evidence="19">Cbb3-type cytochrome c oxidase subunit</fullName>
    </recommendedName>
</protein>
<evidence type="ECO:0000256" key="20">
    <source>
        <dbReference type="PIRSR" id="PIRSR000006-1"/>
    </source>
</evidence>
<feature type="binding site" description="covalent" evidence="21">
    <location>
        <position position="140"/>
    </location>
    <ligand>
        <name>heme c</name>
        <dbReference type="ChEBI" id="CHEBI:61717"/>
        <label>1</label>
    </ligand>
</feature>
<comment type="caution">
    <text evidence="24">The sequence shown here is derived from an EMBL/GenBank/DDBJ whole genome shotgun (WGS) entry which is preliminary data.</text>
</comment>
<dbReference type="OrthoDB" id="9811281at2"/>
<dbReference type="GO" id="GO:0005506">
    <property type="term" value="F:iron ion binding"/>
    <property type="evidence" value="ECO:0007669"/>
    <property type="project" value="InterPro"/>
</dbReference>
<dbReference type="SUPFAM" id="SSF46626">
    <property type="entry name" value="Cytochrome c"/>
    <property type="match status" value="2"/>
</dbReference>
<feature type="transmembrane region" description="Helical" evidence="22">
    <location>
        <begin position="6"/>
        <end position="25"/>
    </location>
</feature>
<evidence type="ECO:0000313" key="24">
    <source>
        <dbReference type="EMBL" id="TXS91457.1"/>
    </source>
</evidence>
<feature type="domain" description="Cytochrome c" evidence="23">
    <location>
        <begin position="210"/>
        <end position="291"/>
    </location>
</feature>
<evidence type="ECO:0000256" key="14">
    <source>
        <dbReference type="ARBA" id="ARBA00022989"/>
    </source>
</evidence>
<keyword evidence="9 22" id="KW-0812">Transmembrane</keyword>
<evidence type="ECO:0000313" key="25">
    <source>
        <dbReference type="Proteomes" id="UP000321933"/>
    </source>
</evidence>
<evidence type="ECO:0000256" key="5">
    <source>
        <dbReference type="ARBA" id="ARBA00022475"/>
    </source>
</evidence>
<dbReference type="GO" id="GO:0020037">
    <property type="term" value="F:heme binding"/>
    <property type="evidence" value="ECO:0007669"/>
    <property type="project" value="InterPro"/>
</dbReference>
<evidence type="ECO:0000256" key="21">
    <source>
        <dbReference type="PIRSR" id="PIRSR000006-2"/>
    </source>
</evidence>
<keyword evidence="12 19" id="KW-0375">Hydrogen ion transport</keyword>
<dbReference type="NCBIfam" id="TIGR00782">
    <property type="entry name" value="ccoP"/>
    <property type="match status" value="1"/>
</dbReference>
<evidence type="ECO:0000256" key="10">
    <source>
        <dbReference type="ARBA" id="ARBA00022723"/>
    </source>
</evidence>
<dbReference type="Pfam" id="PF13442">
    <property type="entry name" value="Cytochrome_CBB3"/>
    <property type="match status" value="2"/>
</dbReference>
<dbReference type="UniPathway" id="UPA00705"/>
<evidence type="ECO:0000256" key="16">
    <source>
        <dbReference type="ARBA" id="ARBA00023004"/>
    </source>
</evidence>
<dbReference type="Proteomes" id="UP000321933">
    <property type="component" value="Unassembled WGS sequence"/>
</dbReference>
<dbReference type="RefSeq" id="WP_148064088.1">
    <property type="nucleotide sequence ID" value="NZ_VRYZ01000004.1"/>
</dbReference>
<dbReference type="PANTHER" id="PTHR33751:SF1">
    <property type="entry name" value="CBB3-TYPE CYTOCHROME C OXIDASE SUBUNIT FIXP"/>
    <property type="match status" value="1"/>
</dbReference>
<feature type="domain" description="Cytochrome c" evidence="23">
    <location>
        <begin position="124"/>
        <end position="203"/>
    </location>
</feature>
<dbReference type="Gene3D" id="1.10.760.10">
    <property type="entry name" value="Cytochrome c-like domain"/>
    <property type="match status" value="2"/>
</dbReference>
<evidence type="ECO:0000256" key="7">
    <source>
        <dbReference type="ARBA" id="ARBA00022617"/>
    </source>
</evidence>
<evidence type="ECO:0000256" key="8">
    <source>
        <dbReference type="ARBA" id="ARBA00022660"/>
    </source>
</evidence>
<keyword evidence="13 19" id="KW-0249">Electron transport</keyword>
<feature type="binding site" description="axial binding residue" evidence="20">
    <location>
        <position position="180"/>
    </location>
    <ligand>
        <name>heme c</name>
        <dbReference type="ChEBI" id="CHEBI:61717"/>
        <label>2</label>
    </ligand>
    <ligandPart>
        <name>Fe</name>
        <dbReference type="ChEBI" id="CHEBI:18248"/>
    </ligandPart>
</feature>
<keyword evidence="10 19" id="KW-0479">Metal-binding</keyword>
<feature type="binding site" description="axial binding residue" evidence="20">
    <location>
        <position position="141"/>
    </location>
    <ligand>
        <name>heme c</name>
        <dbReference type="ChEBI" id="CHEBI:61717"/>
        <label>1</label>
    </ligand>
    <ligandPart>
        <name>Fe</name>
        <dbReference type="ChEBI" id="CHEBI:18248"/>
    </ligandPart>
</feature>
<evidence type="ECO:0000256" key="22">
    <source>
        <dbReference type="SAM" id="Phobius"/>
    </source>
</evidence>
<dbReference type="GO" id="GO:0016491">
    <property type="term" value="F:oxidoreductase activity"/>
    <property type="evidence" value="ECO:0007669"/>
    <property type="project" value="UniProtKB-KW"/>
</dbReference>
<dbReference type="InterPro" id="IPR050597">
    <property type="entry name" value="Cytochrome_c_Oxidase_Subunit"/>
</dbReference>
<name>A0A5C8ZVG4_9GAMM</name>
<feature type="transmembrane region" description="Helical" evidence="22">
    <location>
        <begin position="55"/>
        <end position="74"/>
    </location>
</feature>
<dbReference type="PIRSF" id="PIRSF000006">
    <property type="entry name" value="Cbb3-Cox_fixP"/>
    <property type="match status" value="1"/>
</dbReference>
<comment type="similarity">
    <text evidence="3 19">Belongs to the CcoP / FixP family.</text>
</comment>
<proteinExistence type="inferred from homology"/>
<dbReference type="InterPro" id="IPR038414">
    <property type="entry name" value="CcoP_N_sf"/>
</dbReference>
<evidence type="ECO:0000256" key="1">
    <source>
        <dbReference type="ARBA" id="ARBA00004533"/>
    </source>
</evidence>
<keyword evidence="7 19" id="KW-0349">Heme</keyword>
<evidence type="ECO:0000259" key="23">
    <source>
        <dbReference type="PROSITE" id="PS51007"/>
    </source>
</evidence>
<evidence type="ECO:0000256" key="15">
    <source>
        <dbReference type="ARBA" id="ARBA00023002"/>
    </source>
</evidence>
<evidence type="ECO:0000256" key="17">
    <source>
        <dbReference type="ARBA" id="ARBA00023065"/>
    </source>
</evidence>
<evidence type="ECO:0000256" key="4">
    <source>
        <dbReference type="ARBA" id="ARBA00022448"/>
    </source>
</evidence>
<keyword evidence="8 19" id="KW-0679">Respiratory chain</keyword>
<keyword evidence="14 22" id="KW-1133">Transmembrane helix</keyword>
<keyword evidence="11" id="KW-0677">Repeat</keyword>
<keyword evidence="18 19" id="KW-0472">Membrane</keyword>
<dbReference type="InterPro" id="IPR032858">
    <property type="entry name" value="CcoP_N"/>
</dbReference>
<dbReference type="GO" id="GO:0005886">
    <property type="term" value="C:plasma membrane"/>
    <property type="evidence" value="ECO:0007669"/>
    <property type="project" value="UniProtKB-SubCell"/>
</dbReference>
<feature type="binding site" description="axial binding residue" evidence="20">
    <location>
        <position position="268"/>
    </location>
    <ligand>
        <name>heme c</name>
        <dbReference type="ChEBI" id="CHEBI:61717"/>
        <label>1</label>
    </ligand>
    <ligandPart>
        <name>Fe</name>
        <dbReference type="ChEBI" id="CHEBI:18248"/>
    </ligandPart>
</feature>
<dbReference type="GO" id="GO:1902600">
    <property type="term" value="P:proton transmembrane transport"/>
    <property type="evidence" value="ECO:0007669"/>
    <property type="project" value="UniProtKB-KW"/>
</dbReference>
<comment type="function">
    <text evidence="19">C-type cytochrome. Part of the cbb3-type cytochrome c oxidase complex.</text>
</comment>
<evidence type="ECO:0000256" key="9">
    <source>
        <dbReference type="ARBA" id="ARBA00022692"/>
    </source>
</evidence>
<evidence type="ECO:0000256" key="12">
    <source>
        <dbReference type="ARBA" id="ARBA00022781"/>
    </source>
</evidence>
<dbReference type="InterPro" id="IPR004678">
    <property type="entry name" value="Cyt_c_oxidase_cbb3_su3"/>
</dbReference>
<dbReference type="PANTHER" id="PTHR33751">
    <property type="entry name" value="CBB3-TYPE CYTOCHROME C OXIDASE SUBUNIT FIXP"/>
    <property type="match status" value="1"/>
</dbReference>
<accession>A0A5C8ZVG4</accession>
<feature type="binding site" description="axial binding residue" evidence="20">
    <location>
        <position position="227"/>
    </location>
    <ligand>
        <name>heme c</name>
        <dbReference type="ChEBI" id="CHEBI:61717"/>
        <label>2</label>
    </ligand>
    <ligandPart>
        <name>Fe</name>
        <dbReference type="ChEBI" id="CHEBI:18248"/>
    </ligandPart>
</feature>
<evidence type="ECO:0000256" key="3">
    <source>
        <dbReference type="ARBA" id="ARBA00006113"/>
    </source>
</evidence>
<sequence>MTSFWSAWIIILTSITLIAMTWLLLGNRKTGAKKEDTPTGHAYDGIEEYDNPLPAWWFFMFLITIIWGVGYLVVYPGMGNFPGVIGWTSTGQHAERVAAAEERHRAMYDRYLALPIEEIASDPVVRRMGMRMFGNNCSQCHGADARGGYGFPNLTDDDWLYGGDAATIEASITNGRQAAMPAWENVIGDRGVEEVAAYVLSLNNHEPDAGMVAAGEAHFKTYCVACHGPEGKGNPALGAPNLTDGIWLYGGTPSEIAHSVRAGRSGVMPAFNHQLGPEKIHILAAYVYGLREAN</sequence>
<gene>
    <name evidence="24" type="primary">ccoP</name>
    <name evidence="24" type="ORF">FVW59_09775</name>
</gene>
<dbReference type="PRINTS" id="PR00605">
    <property type="entry name" value="CYTCHROMECIC"/>
</dbReference>
<dbReference type="AlphaFoldDB" id="A0A5C8ZVG4"/>
<keyword evidence="17 19" id="KW-0406">Ion transport</keyword>
<evidence type="ECO:0000256" key="18">
    <source>
        <dbReference type="ARBA" id="ARBA00023136"/>
    </source>
</evidence>
<evidence type="ECO:0000256" key="11">
    <source>
        <dbReference type="ARBA" id="ARBA00022737"/>
    </source>
</evidence>
<keyword evidence="15 19" id="KW-0560">Oxidoreductase</keyword>
<keyword evidence="5 19" id="KW-1003">Cell membrane</keyword>
<organism evidence="24 25">
    <name type="scientific">Parahaliea aestuarii</name>
    <dbReference type="NCBI Taxonomy" id="1852021"/>
    <lineage>
        <taxon>Bacteria</taxon>
        <taxon>Pseudomonadati</taxon>
        <taxon>Pseudomonadota</taxon>
        <taxon>Gammaproteobacteria</taxon>
        <taxon>Cellvibrionales</taxon>
        <taxon>Halieaceae</taxon>
        <taxon>Parahaliea</taxon>
    </lineage>
</organism>
<feature type="binding site" description="covalent" evidence="21">
    <location>
        <position position="137"/>
    </location>
    <ligand>
        <name>heme c</name>
        <dbReference type="ChEBI" id="CHEBI:61717"/>
        <label>1</label>
    </ligand>
</feature>
<keyword evidence="25" id="KW-1185">Reference proteome</keyword>
<evidence type="ECO:0000256" key="13">
    <source>
        <dbReference type="ARBA" id="ARBA00022982"/>
    </source>
</evidence>
<evidence type="ECO:0000256" key="19">
    <source>
        <dbReference type="PIRNR" id="PIRNR000006"/>
    </source>
</evidence>
<comment type="subunit">
    <text evidence="19">Component of the cbb3-type cytochrome c oxidase.</text>
</comment>
<evidence type="ECO:0000256" key="2">
    <source>
        <dbReference type="ARBA" id="ARBA00004673"/>
    </source>
</evidence>
<comment type="pathway">
    <text evidence="2 19">Energy metabolism; oxidative phosphorylation.</text>
</comment>
<dbReference type="PROSITE" id="PS51007">
    <property type="entry name" value="CYTC"/>
    <property type="match status" value="2"/>
</dbReference>
<feature type="binding site" description="covalent" evidence="21">
    <location>
        <position position="226"/>
    </location>
    <ligand>
        <name>heme c</name>
        <dbReference type="ChEBI" id="CHEBI:61717"/>
        <label>2</label>
    </ligand>
</feature>
<dbReference type="InterPro" id="IPR009056">
    <property type="entry name" value="Cyt_c-like_dom"/>
</dbReference>
<reference evidence="24 25" key="1">
    <citation type="submission" date="2019-08" db="EMBL/GenBank/DDBJ databases">
        <title>Parahaliea maris sp. nov., isolated from the surface seawater.</title>
        <authorList>
            <person name="Liu Y."/>
        </authorList>
    </citation>
    <scope>NUCLEOTIDE SEQUENCE [LARGE SCALE GENOMIC DNA]</scope>
    <source>
        <strain evidence="24 25">S2-26</strain>
    </source>
</reference>
<evidence type="ECO:0000256" key="6">
    <source>
        <dbReference type="ARBA" id="ARBA00022519"/>
    </source>
</evidence>
<dbReference type="InterPro" id="IPR008168">
    <property type="entry name" value="Cyt_C_IC"/>
</dbReference>
<keyword evidence="16 19" id="KW-0408">Iron</keyword>
<feature type="binding site" description="covalent" evidence="21">
    <location>
        <position position="223"/>
    </location>
    <ligand>
        <name>heme c</name>
        <dbReference type="ChEBI" id="CHEBI:61717"/>
        <label>2</label>
    </ligand>
</feature>
<keyword evidence="6 19" id="KW-0997">Cell inner membrane</keyword>
<comment type="subcellular location">
    <subcellularLocation>
        <location evidence="1 19">Cell inner membrane</location>
    </subcellularLocation>
</comment>
<dbReference type="GO" id="GO:0006119">
    <property type="term" value="P:oxidative phosphorylation"/>
    <property type="evidence" value="ECO:0007669"/>
    <property type="project" value="UniProtKB-UniPathway"/>
</dbReference>
<dbReference type="Gene3D" id="6.10.280.130">
    <property type="match status" value="1"/>
</dbReference>
<dbReference type="EMBL" id="VRYZ01000004">
    <property type="protein sequence ID" value="TXS91457.1"/>
    <property type="molecule type" value="Genomic_DNA"/>
</dbReference>
<keyword evidence="4 19" id="KW-0813">Transport</keyword>
<dbReference type="Pfam" id="PF14715">
    <property type="entry name" value="FixP_N"/>
    <property type="match status" value="1"/>
</dbReference>
<dbReference type="InterPro" id="IPR036909">
    <property type="entry name" value="Cyt_c-like_dom_sf"/>
</dbReference>
<dbReference type="GO" id="GO:0009055">
    <property type="term" value="F:electron transfer activity"/>
    <property type="evidence" value="ECO:0007669"/>
    <property type="project" value="InterPro"/>
</dbReference>